<dbReference type="SMART" id="SM00173">
    <property type="entry name" value="RAS"/>
    <property type="match status" value="1"/>
</dbReference>
<dbReference type="GO" id="GO:0003924">
    <property type="term" value="F:GTPase activity"/>
    <property type="evidence" value="ECO:0007669"/>
    <property type="project" value="InterPro"/>
</dbReference>
<organism evidence="3">
    <name type="scientific">Magallana gigas</name>
    <name type="common">Pacific oyster</name>
    <name type="synonym">Crassostrea gigas</name>
    <dbReference type="NCBI Taxonomy" id="29159"/>
    <lineage>
        <taxon>Eukaryota</taxon>
        <taxon>Metazoa</taxon>
        <taxon>Spiralia</taxon>
        <taxon>Lophotrochozoa</taxon>
        <taxon>Mollusca</taxon>
        <taxon>Bivalvia</taxon>
        <taxon>Autobranchia</taxon>
        <taxon>Pteriomorphia</taxon>
        <taxon>Ostreida</taxon>
        <taxon>Ostreoidea</taxon>
        <taxon>Ostreidae</taxon>
        <taxon>Magallana</taxon>
    </lineage>
</organism>
<evidence type="ECO:0000313" key="5">
    <source>
        <dbReference type="Proteomes" id="UP000005408"/>
    </source>
</evidence>
<keyword evidence="5" id="KW-1185">Reference proteome</keyword>
<dbReference type="EnsemblMetazoa" id="G4005.10">
    <property type="protein sequence ID" value="G4005.10:cds"/>
    <property type="gene ID" value="G4005"/>
</dbReference>
<evidence type="ECO:0000256" key="1">
    <source>
        <dbReference type="ARBA" id="ARBA00022741"/>
    </source>
</evidence>
<dbReference type="NCBIfam" id="TIGR00231">
    <property type="entry name" value="small_GTP"/>
    <property type="match status" value="1"/>
</dbReference>
<dbReference type="PRINTS" id="PR00449">
    <property type="entry name" value="RASTRNSFRMNG"/>
</dbReference>
<dbReference type="PROSITE" id="PS51419">
    <property type="entry name" value="RAB"/>
    <property type="match status" value="1"/>
</dbReference>
<keyword evidence="2" id="KW-0342">GTP-binding</keyword>
<dbReference type="Proteomes" id="UP000005408">
    <property type="component" value="Unassembled WGS sequence"/>
</dbReference>
<keyword evidence="1" id="KW-0547">Nucleotide-binding</keyword>
<dbReference type="HOGENOM" id="CLU_041217_10_2_1"/>
<name>K1QV29_MAGGI</name>
<dbReference type="EnsemblMetazoa" id="G4005.6">
    <property type="protein sequence ID" value="G4005.6:cds"/>
    <property type="gene ID" value="G4005"/>
</dbReference>
<dbReference type="GO" id="GO:0005525">
    <property type="term" value="F:GTP binding"/>
    <property type="evidence" value="ECO:0007669"/>
    <property type="project" value="UniProtKB-KW"/>
</dbReference>
<dbReference type="InterPro" id="IPR027417">
    <property type="entry name" value="P-loop_NTPase"/>
</dbReference>
<protein>
    <submittedName>
        <fullName evidence="3 4">Ras-related protein Rab-20</fullName>
    </submittedName>
</protein>
<proteinExistence type="predicted"/>
<evidence type="ECO:0000313" key="3">
    <source>
        <dbReference type="EMBL" id="EKC40702.1"/>
    </source>
</evidence>
<dbReference type="InterPro" id="IPR041836">
    <property type="entry name" value="Rab20"/>
</dbReference>
<sequence length="210" mass="23463">MEPGPKKKADLKVIVMGDFNVGKTSFIGRYIEGEFKQHDATIGAAFFLKQWGPYNIAIWDTAGAERFTGLSSFYCRNAGAAILAFDMSIVSTFESLWARFIPLLEVANEDCLKIVVGMKLDALGEDQREVTVQEGKKFAREINDKIDLSKLPSDPYFETSSKTGHNVTEVFEYIFRYCLPLSEAQLQAANRQGTVNLPNGKQSQKKCCSH</sequence>
<dbReference type="EnsemblMetazoa" id="G4005.1">
    <property type="protein sequence ID" value="G4005.1:cds"/>
    <property type="gene ID" value="G4005"/>
</dbReference>
<dbReference type="EnsemblMetazoa" id="G4005.13">
    <property type="protein sequence ID" value="G4005.13:cds"/>
    <property type="gene ID" value="G4005"/>
</dbReference>
<dbReference type="CDD" id="cd04126">
    <property type="entry name" value="Rab20"/>
    <property type="match status" value="1"/>
</dbReference>
<evidence type="ECO:0000256" key="2">
    <source>
        <dbReference type="ARBA" id="ARBA00023134"/>
    </source>
</evidence>
<dbReference type="Pfam" id="PF00071">
    <property type="entry name" value="Ras"/>
    <property type="match status" value="1"/>
</dbReference>
<reference evidence="4" key="2">
    <citation type="submission" date="2022-08" db="UniProtKB">
        <authorList>
            <consortium name="EnsemblMetazoa"/>
        </authorList>
    </citation>
    <scope>IDENTIFICATION</scope>
    <source>
        <strain evidence="4">05x7-T-G4-1.051#20</strain>
    </source>
</reference>
<dbReference type="InterPro" id="IPR001806">
    <property type="entry name" value="Small_GTPase"/>
</dbReference>
<accession>K1QV29</accession>
<reference evidence="3" key="1">
    <citation type="journal article" date="2012" name="Nature">
        <title>The oyster genome reveals stress adaptation and complexity of shell formation.</title>
        <authorList>
            <person name="Zhang G."/>
            <person name="Fang X."/>
            <person name="Guo X."/>
            <person name="Li L."/>
            <person name="Luo R."/>
            <person name="Xu F."/>
            <person name="Yang P."/>
            <person name="Zhang L."/>
            <person name="Wang X."/>
            <person name="Qi H."/>
            <person name="Xiong Z."/>
            <person name="Que H."/>
            <person name="Xie Y."/>
            <person name="Holland P.W."/>
            <person name="Paps J."/>
            <person name="Zhu Y."/>
            <person name="Wu F."/>
            <person name="Chen Y."/>
            <person name="Wang J."/>
            <person name="Peng C."/>
            <person name="Meng J."/>
            <person name="Yang L."/>
            <person name="Liu J."/>
            <person name="Wen B."/>
            <person name="Zhang N."/>
            <person name="Huang Z."/>
            <person name="Zhu Q."/>
            <person name="Feng Y."/>
            <person name="Mount A."/>
            <person name="Hedgecock D."/>
            <person name="Xu Z."/>
            <person name="Liu Y."/>
            <person name="Domazet-Loso T."/>
            <person name="Du Y."/>
            <person name="Sun X."/>
            <person name="Zhang S."/>
            <person name="Liu B."/>
            <person name="Cheng P."/>
            <person name="Jiang X."/>
            <person name="Li J."/>
            <person name="Fan D."/>
            <person name="Wang W."/>
            <person name="Fu W."/>
            <person name="Wang T."/>
            <person name="Wang B."/>
            <person name="Zhang J."/>
            <person name="Peng Z."/>
            <person name="Li Y."/>
            <person name="Li N."/>
            <person name="Wang J."/>
            <person name="Chen M."/>
            <person name="He Y."/>
            <person name="Tan F."/>
            <person name="Song X."/>
            <person name="Zheng Q."/>
            <person name="Huang R."/>
            <person name="Yang H."/>
            <person name="Du X."/>
            <person name="Chen L."/>
            <person name="Yang M."/>
            <person name="Gaffney P.M."/>
            <person name="Wang S."/>
            <person name="Luo L."/>
            <person name="She Z."/>
            <person name="Ming Y."/>
            <person name="Huang W."/>
            <person name="Zhang S."/>
            <person name="Huang B."/>
            <person name="Zhang Y."/>
            <person name="Qu T."/>
            <person name="Ni P."/>
            <person name="Miao G."/>
            <person name="Wang J."/>
            <person name="Wang Q."/>
            <person name="Steinberg C.E."/>
            <person name="Wang H."/>
            <person name="Li N."/>
            <person name="Qian L."/>
            <person name="Zhang G."/>
            <person name="Li Y."/>
            <person name="Yang H."/>
            <person name="Liu X."/>
            <person name="Wang J."/>
            <person name="Yin Y."/>
            <person name="Wang J."/>
        </authorList>
    </citation>
    <scope>NUCLEOTIDE SEQUENCE [LARGE SCALE GENOMIC DNA]</scope>
    <source>
        <strain evidence="3">05x7-T-G4-1.051#20</strain>
    </source>
</reference>
<evidence type="ECO:0000313" key="4">
    <source>
        <dbReference type="EnsemblMetazoa" id="G4005.10:cds"/>
    </source>
</evidence>
<dbReference type="EnsemblMetazoa" id="G4005.14">
    <property type="protein sequence ID" value="G4005.14:cds"/>
    <property type="gene ID" value="G4005"/>
</dbReference>
<dbReference type="SMART" id="SM00176">
    <property type="entry name" value="RAN"/>
    <property type="match status" value="1"/>
</dbReference>
<dbReference type="SUPFAM" id="SSF52540">
    <property type="entry name" value="P-loop containing nucleoside triphosphate hydrolases"/>
    <property type="match status" value="1"/>
</dbReference>
<dbReference type="SMART" id="SM00175">
    <property type="entry name" value="RAB"/>
    <property type="match status" value="1"/>
</dbReference>
<dbReference type="PROSITE" id="PS51421">
    <property type="entry name" value="RAS"/>
    <property type="match status" value="1"/>
</dbReference>
<dbReference type="EMBL" id="JH816022">
    <property type="protein sequence ID" value="EKC40702.1"/>
    <property type="molecule type" value="Genomic_DNA"/>
</dbReference>
<dbReference type="SMART" id="SM00174">
    <property type="entry name" value="RHO"/>
    <property type="match status" value="1"/>
</dbReference>
<dbReference type="AlphaFoldDB" id="K1QV29"/>
<dbReference type="InterPro" id="IPR005225">
    <property type="entry name" value="Small_GTP-bd"/>
</dbReference>
<dbReference type="Gene3D" id="3.40.50.300">
    <property type="entry name" value="P-loop containing nucleotide triphosphate hydrolases"/>
    <property type="match status" value="1"/>
</dbReference>
<dbReference type="PANTHER" id="PTHR24073">
    <property type="entry name" value="DRAB5-RELATED"/>
    <property type="match status" value="1"/>
</dbReference>
<dbReference type="EnsemblMetazoa" id="G4005.11">
    <property type="protein sequence ID" value="G4005.11:cds"/>
    <property type="gene ID" value="G4005"/>
</dbReference>
<gene>
    <name evidence="3" type="ORF">CGI_10020580</name>
</gene>